<proteinExistence type="predicted"/>
<evidence type="ECO:0000259" key="1">
    <source>
        <dbReference type="Pfam" id="PF01266"/>
    </source>
</evidence>
<protein>
    <submittedName>
        <fullName evidence="2">Tryptophan 7-halogenase</fullName>
    </submittedName>
</protein>
<dbReference type="Pfam" id="PF01266">
    <property type="entry name" value="DAO"/>
    <property type="match status" value="1"/>
</dbReference>
<dbReference type="InterPro" id="IPR050816">
    <property type="entry name" value="Flavin-dep_Halogenase_NPB"/>
</dbReference>
<sequence>MASASRADLHADVVVIGGGPGGSTTATMLARKGWRVLLLEREHFPRDHIGESLLPASIPVLEELGVLPAVQEAGFLRKWGATMLWGVEKTPWSWYFRETNQQYPHAYQVWRPLFDKLLLDNSRAHGVDVREGHQVVEVLFHEGRATGVRYTAEGVEGQVQARFVVDASGQGALLGHTLQLRQWDAFFQNLAVYAYFTGAQRLPAPDDTNIFIESYPHGWFWHIPLHTGWTSTGAVVDSRIGQEGIRQAGPQRFLMEQIAQAPRTAAMLRDAQIAYGPFVIRDWSYISTEVVGHGYILVGDAACFVDPLFSSGVHLALMAGVLAAAYVTTVLKDPSMQAAAGQVYKEMYYKEYEHFRAMAQLFYASNRTTESYFWEARRLLGGEAHLSPRHAFIRAVAGQPPRGYERVVLEHGEAPTQFVDSVQALETERAARRAQFLRVARSHPDIMRTALYHAVPQLAPGVTVQRKPVIAAGEFVWGDVLITAGYPEGTPCSALVAELVTLVDGQRSVAELLTQLCTGREAAPQTQIITTALTTLHILYVDSTVAELRGMMSDVPGA</sequence>
<dbReference type="AlphaFoldDB" id="A0A937VWJ0"/>
<evidence type="ECO:0000313" key="3">
    <source>
        <dbReference type="Proteomes" id="UP000712673"/>
    </source>
</evidence>
<accession>A0A937VWJ0</accession>
<dbReference type="Gene3D" id="3.50.50.60">
    <property type="entry name" value="FAD/NAD(P)-binding domain"/>
    <property type="match status" value="1"/>
</dbReference>
<evidence type="ECO:0000313" key="2">
    <source>
        <dbReference type="EMBL" id="MBM3222364.1"/>
    </source>
</evidence>
<name>A0A937VWJ0_UNCTE</name>
<dbReference type="PRINTS" id="PR00420">
    <property type="entry name" value="RNGMNOXGNASE"/>
</dbReference>
<reference evidence="2" key="1">
    <citation type="submission" date="2019-03" db="EMBL/GenBank/DDBJ databases">
        <title>Lake Tanganyika Metagenome-Assembled Genomes (MAGs).</title>
        <authorList>
            <person name="Tran P."/>
        </authorList>
    </citation>
    <scope>NUCLEOTIDE SEQUENCE</scope>
    <source>
        <strain evidence="2">K_DeepCast_65m_m2_066</strain>
    </source>
</reference>
<dbReference type="PANTHER" id="PTHR43747">
    <property type="entry name" value="FAD-BINDING PROTEIN"/>
    <property type="match status" value="1"/>
</dbReference>
<dbReference type="SUPFAM" id="SSF51905">
    <property type="entry name" value="FAD/NAD(P)-binding domain"/>
    <property type="match status" value="1"/>
</dbReference>
<dbReference type="Proteomes" id="UP000712673">
    <property type="component" value="Unassembled WGS sequence"/>
</dbReference>
<dbReference type="InterPro" id="IPR006905">
    <property type="entry name" value="Flavin_halogenase"/>
</dbReference>
<dbReference type="Gene3D" id="3.30.9.100">
    <property type="match status" value="1"/>
</dbReference>
<comment type="caution">
    <text evidence="2">The sequence shown here is derived from an EMBL/GenBank/DDBJ whole genome shotgun (WGS) entry which is preliminary data.</text>
</comment>
<dbReference type="EMBL" id="VGLS01000013">
    <property type="protein sequence ID" value="MBM3222364.1"/>
    <property type="molecule type" value="Genomic_DNA"/>
</dbReference>
<organism evidence="2 3">
    <name type="scientific">Tectimicrobiota bacterium</name>
    <dbReference type="NCBI Taxonomy" id="2528274"/>
    <lineage>
        <taxon>Bacteria</taxon>
        <taxon>Pseudomonadati</taxon>
        <taxon>Nitrospinota/Tectimicrobiota group</taxon>
        <taxon>Candidatus Tectimicrobiota</taxon>
    </lineage>
</organism>
<dbReference type="Pfam" id="PF04820">
    <property type="entry name" value="Trp_halogenase"/>
    <property type="match status" value="1"/>
</dbReference>
<dbReference type="InterPro" id="IPR036188">
    <property type="entry name" value="FAD/NAD-bd_sf"/>
</dbReference>
<dbReference type="InterPro" id="IPR006076">
    <property type="entry name" value="FAD-dep_OxRdtase"/>
</dbReference>
<dbReference type="GO" id="GO:0004497">
    <property type="term" value="F:monooxygenase activity"/>
    <property type="evidence" value="ECO:0007669"/>
    <property type="project" value="InterPro"/>
</dbReference>
<dbReference type="PANTHER" id="PTHR43747:SF1">
    <property type="entry name" value="SLR1998 PROTEIN"/>
    <property type="match status" value="1"/>
</dbReference>
<feature type="domain" description="FAD dependent oxidoreductase" evidence="1">
    <location>
        <begin position="12"/>
        <end position="45"/>
    </location>
</feature>
<gene>
    <name evidence="2" type="ORF">FJZ47_00965</name>
</gene>